<proteinExistence type="predicted"/>
<dbReference type="InterPro" id="IPR038765">
    <property type="entry name" value="Papain-like_cys_pep_sf"/>
</dbReference>
<dbReference type="EMBL" id="JBHRRZ010000016">
    <property type="protein sequence ID" value="MFC2948791.1"/>
    <property type="molecule type" value="Genomic_DNA"/>
</dbReference>
<sequence>MKGPSHPSENTANPRFYPGTSYPMLPGDVLYSHKSAFSSLLVGHEGIVGEDYRIYHVNARGKNGHADSLPAYLSRHRKGERLSILRLRDKEAALAAAQWAAGNIERVKMYRYTPSLADISKNYCSKFIWQSFYYGTGERLDLTGRGLGEQRKTILTPARIYRSLEIIGHFFNK</sequence>
<keyword evidence="2" id="KW-1185">Reference proteome</keyword>
<evidence type="ECO:0000313" key="2">
    <source>
        <dbReference type="Proteomes" id="UP001595387"/>
    </source>
</evidence>
<dbReference type="Proteomes" id="UP001595387">
    <property type="component" value="Unassembled WGS sequence"/>
</dbReference>
<evidence type="ECO:0008006" key="3">
    <source>
        <dbReference type="Google" id="ProtNLM"/>
    </source>
</evidence>
<evidence type="ECO:0000313" key="1">
    <source>
        <dbReference type="EMBL" id="MFC2948791.1"/>
    </source>
</evidence>
<comment type="caution">
    <text evidence="1">The sequence shown here is derived from an EMBL/GenBank/DDBJ whole genome shotgun (WGS) entry which is preliminary data.</text>
</comment>
<accession>A0ABV7A797</accession>
<organism evidence="1 2">
    <name type="scientific">Virgibacillus sediminis</name>
    <dbReference type="NCBI Taxonomy" id="202260"/>
    <lineage>
        <taxon>Bacteria</taxon>
        <taxon>Bacillati</taxon>
        <taxon>Bacillota</taxon>
        <taxon>Bacilli</taxon>
        <taxon>Bacillales</taxon>
        <taxon>Bacillaceae</taxon>
        <taxon>Virgibacillus</taxon>
    </lineage>
</organism>
<dbReference type="Gene3D" id="3.90.1720.10">
    <property type="entry name" value="endopeptidase domain like (from Nostoc punctiforme)"/>
    <property type="match status" value="1"/>
</dbReference>
<dbReference type="SUPFAM" id="SSF54001">
    <property type="entry name" value="Cysteine proteinases"/>
    <property type="match status" value="1"/>
</dbReference>
<gene>
    <name evidence="1" type="ORF">ACFODW_10635</name>
</gene>
<dbReference type="RefSeq" id="WP_390306174.1">
    <property type="nucleotide sequence ID" value="NZ_JBHRRZ010000016.1"/>
</dbReference>
<protein>
    <recommendedName>
        <fullName evidence="3">Permuted papain-like amidase enzyme, YaeF/YiiX, C92 family</fullName>
    </recommendedName>
</protein>
<reference evidence="2" key="1">
    <citation type="journal article" date="2019" name="Int. J. Syst. Evol. Microbiol.">
        <title>The Global Catalogue of Microorganisms (GCM) 10K type strain sequencing project: providing services to taxonomists for standard genome sequencing and annotation.</title>
        <authorList>
            <consortium name="The Broad Institute Genomics Platform"/>
            <consortium name="The Broad Institute Genome Sequencing Center for Infectious Disease"/>
            <person name="Wu L."/>
            <person name="Ma J."/>
        </authorList>
    </citation>
    <scope>NUCLEOTIDE SEQUENCE [LARGE SCALE GENOMIC DNA]</scope>
    <source>
        <strain evidence="2">KCTC 13193</strain>
    </source>
</reference>
<name>A0ABV7A797_9BACI</name>